<name>A0A7X5C0H5_9BACL</name>
<comment type="caution">
    <text evidence="2">The sequence shown here is derived from an EMBL/GenBank/DDBJ whole genome shotgun (WGS) entry which is preliminary data.</text>
</comment>
<feature type="transmembrane region" description="Helical" evidence="1">
    <location>
        <begin position="194"/>
        <end position="215"/>
    </location>
</feature>
<gene>
    <name evidence="2" type="ORF">GT003_22270</name>
</gene>
<dbReference type="Proteomes" id="UP000558113">
    <property type="component" value="Unassembled WGS sequence"/>
</dbReference>
<keyword evidence="1" id="KW-0472">Membrane</keyword>
<feature type="transmembrane region" description="Helical" evidence="1">
    <location>
        <begin position="86"/>
        <end position="104"/>
    </location>
</feature>
<dbReference type="RefSeq" id="WP_161702098.1">
    <property type="nucleotide sequence ID" value="NZ_JAFBDP010000025.1"/>
</dbReference>
<dbReference type="OrthoDB" id="2827528at2"/>
<reference evidence="2 3" key="1">
    <citation type="submission" date="2020-01" db="EMBL/GenBank/DDBJ databases">
        <title>Paenibacillus soybeanensis sp. nov. isolated from the nodules of soybean (Glycine max(L.) Merr).</title>
        <authorList>
            <person name="Wang H."/>
        </authorList>
    </citation>
    <scope>NUCLEOTIDE SEQUENCE [LARGE SCALE GENOMIC DNA]</scope>
    <source>
        <strain evidence="2 3">DSM 23054</strain>
    </source>
</reference>
<feature type="transmembrane region" description="Helical" evidence="1">
    <location>
        <begin position="227"/>
        <end position="245"/>
    </location>
</feature>
<evidence type="ECO:0000313" key="2">
    <source>
        <dbReference type="EMBL" id="NBC71732.1"/>
    </source>
</evidence>
<organism evidence="2 3">
    <name type="scientific">Paenibacillus sacheonensis</name>
    <dbReference type="NCBI Taxonomy" id="742054"/>
    <lineage>
        <taxon>Bacteria</taxon>
        <taxon>Bacillati</taxon>
        <taxon>Bacillota</taxon>
        <taxon>Bacilli</taxon>
        <taxon>Bacillales</taxon>
        <taxon>Paenibacillaceae</taxon>
        <taxon>Paenibacillus</taxon>
    </lineage>
</organism>
<feature type="transmembrane region" description="Helical" evidence="1">
    <location>
        <begin position="257"/>
        <end position="278"/>
    </location>
</feature>
<proteinExistence type="predicted"/>
<keyword evidence="1" id="KW-1133">Transmembrane helix</keyword>
<feature type="transmembrane region" description="Helical" evidence="1">
    <location>
        <begin position="21"/>
        <end position="42"/>
    </location>
</feature>
<feature type="transmembrane region" description="Helical" evidence="1">
    <location>
        <begin position="62"/>
        <end position="79"/>
    </location>
</feature>
<dbReference type="AlphaFoldDB" id="A0A7X5C0H5"/>
<protein>
    <submittedName>
        <fullName evidence="2">Uncharacterized protein</fullName>
    </submittedName>
</protein>
<feature type="transmembrane region" description="Helical" evidence="1">
    <location>
        <begin position="124"/>
        <end position="143"/>
    </location>
</feature>
<dbReference type="EMBL" id="JAAAMU010000013">
    <property type="protein sequence ID" value="NBC71732.1"/>
    <property type="molecule type" value="Genomic_DNA"/>
</dbReference>
<sequence>MQSQVHQEAKRTTRLFEGESGLVLTGLLGFLLAAVCGIWTLINGGEVAPGGDVSKAFSFDAALGIFILSTAAIAPFSAMGERSRAWFRRVYIGLALYSYGAETIQNFRGINPRFVDSDAAFDQAVGNIFTFVALFLILFYLYLGVHFFRAKAYKLRPEMAVGVRYAMFAVIVSFAAGIWISSNQGRFIGAEGNIIWLHGLGFHALQAVPLVAWLVERTDEKPSPRRSLIHMAGIAYLLGLVAIGWQTLNGHALMEGSILPIAAGCCFFISLAAGAAALGRVLRGGVNGSSGLAESRKYEHM</sequence>
<keyword evidence="3" id="KW-1185">Reference proteome</keyword>
<accession>A0A7X5C0H5</accession>
<feature type="transmembrane region" description="Helical" evidence="1">
    <location>
        <begin position="163"/>
        <end position="182"/>
    </location>
</feature>
<evidence type="ECO:0000256" key="1">
    <source>
        <dbReference type="SAM" id="Phobius"/>
    </source>
</evidence>
<evidence type="ECO:0000313" key="3">
    <source>
        <dbReference type="Proteomes" id="UP000558113"/>
    </source>
</evidence>
<keyword evidence="1" id="KW-0812">Transmembrane</keyword>